<name>A0A164QLF4_9AGAM</name>
<organism evidence="1 2">
    <name type="scientific">Sistotremastrum niveocremeum HHB9708</name>
    <dbReference type="NCBI Taxonomy" id="1314777"/>
    <lineage>
        <taxon>Eukaryota</taxon>
        <taxon>Fungi</taxon>
        <taxon>Dikarya</taxon>
        <taxon>Basidiomycota</taxon>
        <taxon>Agaricomycotina</taxon>
        <taxon>Agaricomycetes</taxon>
        <taxon>Sistotremastrales</taxon>
        <taxon>Sistotremastraceae</taxon>
        <taxon>Sertulicium</taxon>
        <taxon>Sertulicium niveocremeum</taxon>
    </lineage>
</organism>
<sequence length="85" mass="9590">MPLSPFQQAISANKFNNVHTHLAQLNELAQQKRVTLEWRSSNIGPAFSPVWQVYPVVNGEVWANYAQTAPNVQEASRRSADEVRV</sequence>
<keyword evidence="2" id="KW-1185">Reference proteome</keyword>
<gene>
    <name evidence="1" type="ORF">SISNIDRAFT_488940</name>
</gene>
<evidence type="ECO:0000313" key="1">
    <source>
        <dbReference type="EMBL" id="KZS89766.1"/>
    </source>
</evidence>
<dbReference type="EMBL" id="KV419425">
    <property type="protein sequence ID" value="KZS89766.1"/>
    <property type="molecule type" value="Genomic_DNA"/>
</dbReference>
<dbReference type="Proteomes" id="UP000076722">
    <property type="component" value="Unassembled WGS sequence"/>
</dbReference>
<proteinExistence type="predicted"/>
<reference evidence="1 2" key="1">
    <citation type="journal article" date="2016" name="Mol. Biol. Evol.">
        <title>Comparative Genomics of Early-Diverging Mushroom-Forming Fungi Provides Insights into the Origins of Lignocellulose Decay Capabilities.</title>
        <authorList>
            <person name="Nagy L.G."/>
            <person name="Riley R."/>
            <person name="Tritt A."/>
            <person name="Adam C."/>
            <person name="Daum C."/>
            <person name="Floudas D."/>
            <person name="Sun H."/>
            <person name="Yadav J.S."/>
            <person name="Pangilinan J."/>
            <person name="Larsson K.H."/>
            <person name="Matsuura K."/>
            <person name="Barry K."/>
            <person name="Labutti K."/>
            <person name="Kuo R."/>
            <person name="Ohm R.A."/>
            <person name="Bhattacharya S.S."/>
            <person name="Shirouzu T."/>
            <person name="Yoshinaga Y."/>
            <person name="Martin F.M."/>
            <person name="Grigoriev I.V."/>
            <person name="Hibbett D.S."/>
        </authorList>
    </citation>
    <scope>NUCLEOTIDE SEQUENCE [LARGE SCALE GENOMIC DNA]</scope>
    <source>
        <strain evidence="1 2">HHB9708</strain>
    </source>
</reference>
<dbReference type="Gene3D" id="3.30.160.20">
    <property type="match status" value="1"/>
</dbReference>
<protein>
    <submittedName>
        <fullName evidence="1">Uncharacterized protein</fullName>
    </submittedName>
</protein>
<accession>A0A164QLF4</accession>
<evidence type="ECO:0000313" key="2">
    <source>
        <dbReference type="Proteomes" id="UP000076722"/>
    </source>
</evidence>
<dbReference type="AlphaFoldDB" id="A0A164QLF4"/>